<dbReference type="Proteomes" id="UP000046395">
    <property type="component" value="Unassembled WGS sequence"/>
</dbReference>
<organism evidence="1 2">
    <name type="scientific">Trichuris muris</name>
    <name type="common">Mouse whipworm</name>
    <dbReference type="NCBI Taxonomy" id="70415"/>
    <lineage>
        <taxon>Eukaryota</taxon>
        <taxon>Metazoa</taxon>
        <taxon>Ecdysozoa</taxon>
        <taxon>Nematoda</taxon>
        <taxon>Enoplea</taxon>
        <taxon>Dorylaimia</taxon>
        <taxon>Trichinellida</taxon>
        <taxon>Trichuridae</taxon>
        <taxon>Trichuris</taxon>
    </lineage>
</organism>
<evidence type="ECO:0000313" key="2">
    <source>
        <dbReference type="WBParaSite" id="TMUE_2000009264.1"/>
    </source>
</evidence>
<protein>
    <submittedName>
        <fullName evidence="2">Uncharacterized protein</fullName>
    </submittedName>
</protein>
<dbReference type="WBParaSite" id="TMUE_2000009264.1">
    <property type="protein sequence ID" value="TMUE_2000009264.1"/>
    <property type="gene ID" value="WBGene00300556"/>
</dbReference>
<name>A0A5S6QQ28_TRIMR</name>
<reference evidence="2" key="1">
    <citation type="submission" date="2019-12" db="UniProtKB">
        <authorList>
            <consortium name="WormBaseParasite"/>
        </authorList>
    </citation>
    <scope>IDENTIFICATION</scope>
</reference>
<evidence type="ECO:0000313" key="1">
    <source>
        <dbReference type="Proteomes" id="UP000046395"/>
    </source>
</evidence>
<accession>A0A5S6QQ28</accession>
<dbReference type="AlphaFoldDB" id="A0A5S6QQ28"/>
<proteinExistence type="predicted"/>
<keyword evidence="1" id="KW-1185">Reference proteome</keyword>
<sequence length="297" mass="32679">MSFKFPELKPRWNGRFVHLPRTSRLPVGRQVRIRVGALRSFRQRDPCSSSVNLGPSIKPSDQFASPRRRTICGSAVGTLLPAANASAISISFACAVAVPFKICWRILFDVWPYTEKGPATPGDRRWAQSLPGRAGSATRSSVGLFQLPLCIFQLWIPIGRLPTAPGSLAPAKRIGSVDFGMKICQPYPSLRTAVRRNGGNALAPLRYPFGRRLGVRLRQASESDERPLELFETLHIFESQLAGDYKLASKRARAVQIRINLRHVDGKRGILSRRCAASRTGRLGPGLPTPPGSACQF</sequence>